<dbReference type="GO" id="GO:0016787">
    <property type="term" value="F:hydrolase activity"/>
    <property type="evidence" value="ECO:0007669"/>
    <property type="project" value="UniProtKB-KW"/>
</dbReference>
<dbReference type="AlphaFoldDB" id="A0AA89C0S4"/>
<comment type="catalytic activity">
    <reaction evidence="3">
        <text>adenosine 5'-phosphoramidate + H2O = NH4(+) + AMP</text>
        <dbReference type="Rhea" id="RHEA:67916"/>
        <dbReference type="ChEBI" id="CHEBI:15377"/>
        <dbReference type="ChEBI" id="CHEBI:28938"/>
        <dbReference type="ChEBI" id="CHEBI:57890"/>
        <dbReference type="ChEBI" id="CHEBI:456215"/>
    </reaction>
</comment>
<reference evidence="9" key="1">
    <citation type="submission" date="2019-08" db="EMBL/GenBank/DDBJ databases">
        <title>The improved chromosome-level genome for the pearl oyster Pinctada fucata martensii using PacBio sequencing and Hi-C.</title>
        <authorList>
            <person name="Zheng Z."/>
        </authorList>
    </citation>
    <scope>NUCLEOTIDE SEQUENCE</scope>
    <source>
        <strain evidence="9">ZZ-2019</strain>
        <tissue evidence="9">Adductor muscle</tissue>
    </source>
</reference>
<keyword evidence="10" id="KW-1185">Reference proteome</keyword>
<dbReference type="PROSITE" id="PS51084">
    <property type="entry name" value="HIT_2"/>
    <property type="match status" value="1"/>
</dbReference>
<dbReference type="SUPFAM" id="SSF54197">
    <property type="entry name" value="HIT-like"/>
    <property type="match status" value="1"/>
</dbReference>
<dbReference type="Pfam" id="PF11969">
    <property type="entry name" value="DcpS_C"/>
    <property type="match status" value="1"/>
</dbReference>
<protein>
    <recommendedName>
        <fullName evidence="5">Adenosine 5'-monophosphoramidase HINT3</fullName>
    </recommendedName>
    <alternativeName>
        <fullName evidence="6">Histidine triad nucleotide-binding protein 3</fullName>
    </alternativeName>
</protein>
<evidence type="ECO:0000256" key="7">
    <source>
        <dbReference type="PROSITE-ProRule" id="PRU00464"/>
    </source>
</evidence>
<feature type="domain" description="HIT" evidence="8">
    <location>
        <begin position="5"/>
        <end position="117"/>
    </location>
</feature>
<sequence length="138" mass="15754">MERCIFCKIAAKNDPKTQILYEDNEFVVFKDIKPAATHHYLVITKVHIKDPKQLNGGHIDLVEKMVAVGYRILEDKHADVQNSRFGFHWPPFTSVQHLHLHAISPTTEMGFIGKGIFSPNSFWFVTVCHLLILVCNGI</sequence>
<accession>A0AA89C0S4</accession>
<dbReference type="GO" id="GO:0000166">
    <property type="term" value="F:nucleotide binding"/>
    <property type="evidence" value="ECO:0007669"/>
    <property type="project" value="UniProtKB-KW"/>
</dbReference>
<dbReference type="Gene3D" id="3.30.428.10">
    <property type="entry name" value="HIT-like"/>
    <property type="match status" value="1"/>
</dbReference>
<proteinExistence type="inferred from homology"/>
<organism evidence="9 10">
    <name type="scientific">Pinctada imbricata</name>
    <name type="common">Atlantic pearl-oyster</name>
    <name type="synonym">Pinctada martensii</name>
    <dbReference type="NCBI Taxonomy" id="66713"/>
    <lineage>
        <taxon>Eukaryota</taxon>
        <taxon>Metazoa</taxon>
        <taxon>Spiralia</taxon>
        <taxon>Lophotrochozoa</taxon>
        <taxon>Mollusca</taxon>
        <taxon>Bivalvia</taxon>
        <taxon>Autobranchia</taxon>
        <taxon>Pteriomorphia</taxon>
        <taxon>Pterioida</taxon>
        <taxon>Pterioidea</taxon>
        <taxon>Pteriidae</taxon>
        <taxon>Pinctada</taxon>
    </lineage>
</organism>
<dbReference type="Proteomes" id="UP001186944">
    <property type="component" value="Unassembled WGS sequence"/>
</dbReference>
<evidence type="ECO:0000256" key="6">
    <source>
        <dbReference type="ARBA" id="ARBA00042361"/>
    </source>
</evidence>
<name>A0AA89C0S4_PINIB</name>
<dbReference type="InterPro" id="IPR036265">
    <property type="entry name" value="HIT-like_sf"/>
</dbReference>
<comment type="similarity">
    <text evidence="4">Belongs to the HINT family.</text>
</comment>
<evidence type="ECO:0000259" key="8">
    <source>
        <dbReference type="PROSITE" id="PS51084"/>
    </source>
</evidence>
<evidence type="ECO:0000256" key="5">
    <source>
        <dbReference type="ARBA" id="ARBA00039802"/>
    </source>
</evidence>
<evidence type="ECO:0000256" key="2">
    <source>
        <dbReference type="ARBA" id="ARBA00022801"/>
    </source>
</evidence>
<evidence type="ECO:0000256" key="4">
    <source>
        <dbReference type="ARBA" id="ARBA00025764"/>
    </source>
</evidence>
<evidence type="ECO:0000313" key="9">
    <source>
        <dbReference type="EMBL" id="KAK3089877.1"/>
    </source>
</evidence>
<evidence type="ECO:0000256" key="1">
    <source>
        <dbReference type="ARBA" id="ARBA00022741"/>
    </source>
</evidence>
<keyword evidence="1" id="KW-0547">Nucleotide-binding</keyword>
<dbReference type="PANTHER" id="PTHR12486:SF5">
    <property type="entry name" value="ADENOSINE 5'-MONOPHOSPHORAMIDASE HINT3"/>
    <property type="match status" value="1"/>
</dbReference>
<keyword evidence="2" id="KW-0378">Hydrolase</keyword>
<evidence type="ECO:0000313" key="10">
    <source>
        <dbReference type="Proteomes" id="UP001186944"/>
    </source>
</evidence>
<comment type="caution">
    <text evidence="9">The sequence shown here is derived from an EMBL/GenBank/DDBJ whole genome shotgun (WGS) entry which is preliminary data.</text>
</comment>
<dbReference type="InterPro" id="IPR011146">
    <property type="entry name" value="HIT-like"/>
</dbReference>
<dbReference type="EMBL" id="VSWD01000010">
    <property type="protein sequence ID" value="KAK3089877.1"/>
    <property type="molecule type" value="Genomic_DNA"/>
</dbReference>
<dbReference type="PANTHER" id="PTHR12486">
    <property type="entry name" value="APRATAXIN-RELATED"/>
    <property type="match status" value="1"/>
</dbReference>
<evidence type="ECO:0000256" key="3">
    <source>
        <dbReference type="ARBA" id="ARBA00024472"/>
    </source>
</evidence>
<feature type="short sequence motif" description="Histidine triad motif" evidence="7">
    <location>
        <begin position="97"/>
        <end position="101"/>
    </location>
</feature>
<gene>
    <name evidence="9" type="ORF">FSP39_007277</name>
</gene>